<dbReference type="PANTHER" id="PTHR38743:SF2">
    <property type="entry name" value="DUF2185 DOMAIN-CONTAINING PROTEIN"/>
    <property type="match status" value="1"/>
</dbReference>
<dbReference type="AlphaFoldDB" id="A0A510V0Z0"/>
<dbReference type="PANTHER" id="PTHR38743">
    <property type="entry name" value="SIMILAR TO GLYOXYLASE I FAMILY PROTEIN"/>
    <property type="match status" value="1"/>
</dbReference>
<sequence>MSLFRRRVAWTLADAAARHAAAPDTFRVPSDDATAAVQVGDRVKLVVEPETGLAERMWVTVTAVDEESLEGVLASDPAELRGLHAGDTVSFERRHIVAISRRPAGS</sequence>
<evidence type="ECO:0000259" key="1">
    <source>
        <dbReference type="Pfam" id="PF10077"/>
    </source>
</evidence>
<protein>
    <recommendedName>
        <fullName evidence="1">DUF2314 domain-containing protein</fullName>
    </recommendedName>
</protein>
<dbReference type="InterPro" id="IPR018756">
    <property type="entry name" value="DUF2314"/>
</dbReference>
<keyword evidence="3" id="KW-1185">Reference proteome</keyword>
<proteinExistence type="predicted"/>
<evidence type="ECO:0000313" key="3">
    <source>
        <dbReference type="Proteomes" id="UP000321118"/>
    </source>
</evidence>
<name>A0A510V0Z0_9CELL</name>
<comment type="caution">
    <text evidence="2">The sequence shown here is derived from an EMBL/GenBank/DDBJ whole genome shotgun (WGS) entry which is preliminary data.</text>
</comment>
<dbReference type="RefSeq" id="WP_146925929.1">
    <property type="nucleotide sequence ID" value="NZ_BJUB01000002.1"/>
</dbReference>
<dbReference type="EMBL" id="BJUB01000002">
    <property type="protein sequence ID" value="GEK20456.1"/>
    <property type="molecule type" value="Genomic_DNA"/>
</dbReference>
<dbReference type="Pfam" id="PF10077">
    <property type="entry name" value="DUF2314"/>
    <property type="match status" value="1"/>
</dbReference>
<gene>
    <name evidence="2" type="ORF">CXY01_09760</name>
</gene>
<feature type="domain" description="DUF2314" evidence="1">
    <location>
        <begin position="49"/>
        <end position="96"/>
    </location>
</feature>
<dbReference type="OrthoDB" id="4827574at2"/>
<organism evidence="2 3">
    <name type="scientific">Cellulomonas xylanilytica</name>
    <dbReference type="NCBI Taxonomy" id="233583"/>
    <lineage>
        <taxon>Bacteria</taxon>
        <taxon>Bacillati</taxon>
        <taxon>Actinomycetota</taxon>
        <taxon>Actinomycetes</taxon>
        <taxon>Micrococcales</taxon>
        <taxon>Cellulomonadaceae</taxon>
        <taxon>Cellulomonas</taxon>
    </lineage>
</organism>
<evidence type="ECO:0000313" key="2">
    <source>
        <dbReference type="EMBL" id="GEK20456.1"/>
    </source>
</evidence>
<accession>A0A510V0Z0</accession>
<dbReference type="Proteomes" id="UP000321118">
    <property type="component" value="Unassembled WGS sequence"/>
</dbReference>
<reference evidence="2 3" key="1">
    <citation type="submission" date="2019-07" db="EMBL/GenBank/DDBJ databases">
        <title>Whole genome shotgun sequence of Cellulomonas xylanilytica NBRC 101102.</title>
        <authorList>
            <person name="Hosoyama A."/>
            <person name="Uohara A."/>
            <person name="Ohji S."/>
            <person name="Ichikawa N."/>
        </authorList>
    </citation>
    <scope>NUCLEOTIDE SEQUENCE [LARGE SCALE GENOMIC DNA]</scope>
    <source>
        <strain evidence="2 3">NBRC 101102</strain>
    </source>
</reference>